<organism evidence="1 2">
    <name type="scientific">Xanthomonas bromi</name>
    <dbReference type="NCBI Taxonomy" id="56449"/>
    <lineage>
        <taxon>Bacteria</taxon>
        <taxon>Pseudomonadati</taxon>
        <taxon>Pseudomonadota</taxon>
        <taxon>Gammaproteobacteria</taxon>
        <taxon>Lysobacterales</taxon>
        <taxon>Lysobacteraceae</taxon>
        <taxon>Xanthomonas</taxon>
    </lineage>
</organism>
<protein>
    <submittedName>
        <fullName evidence="1">Relaxation protein</fullName>
    </submittedName>
</protein>
<sequence>MVVLTQYRHEIRDNQLRAELLRAYNGADVMLCGDRLCANVDTKVAAYGDRRQYRPVKPR</sequence>
<dbReference type="Proteomes" id="UP000092503">
    <property type="component" value="Unassembled WGS sequence"/>
</dbReference>
<dbReference type="STRING" id="56449.XBLMG947_1339"/>
<evidence type="ECO:0000313" key="2">
    <source>
        <dbReference type="Proteomes" id="UP000092503"/>
    </source>
</evidence>
<reference evidence="1 2" key="1">
    <citation type="submission" date="2016-06" db="EMBL/GenBank/DDBJ databases">
        <authorList>
            <person name="Kjaerup R.B."/>
            <person name="Dalgaard T.S."/>
            <person name="Juul-Madsen H.R."/>
        </authorList>
    </citation>
    <scope>NUCLEOTIDE SEQUENCE [LARGE SCALE GENOMIC DNA]</scope>
    <source>
        <strain evidence="1">LMG947</strain>
    </source>
</reference>
<dbReference type="EMBL" id="FLTX01000018">
    <property type="protein sequence ID" value="SBV50559.1"/>
    <property type="molecule type" value="Genomic_DNA"/>
</dbReference>
<evidence type="ECO:0000313" key="1">
    <source>
        <dbReference type="EMBL" id="SBV50559.1"/>
    </source>
</evidence>
<accession>A0A1C3NJH9</accession>
<name>A0A1C3NJH9_9XANT</name>
<gene>
    <name evidence="1" type="ORF">XBLMG947_1339</name>
</gene>
<proteinExistence type="predicted"/>
<dbReference type="AlphaFoldDB" id="A0A1C3NJH9"/>